<dbReference type="OrthoDB" id="197925at2759"/>
<gene>
    <name evidence="3" type="ORF">C1SCF055_LOCUS36918</name>
</gene>
<name>A0A9P1GIS1_9DINO</name>
<evidence type="ECO:0000313" key="6">
    <source>
        <dbReference type="Proteomes" id="UP001152797"/>
    </source>
</evidence>
<evidence type="ECO:0000313" key="3">
    <source>
        <dbReference type="EMBL" id="CAI4011789.1"/>
    </source>
</evidence>
<proteinExistence type="predicted"/>
<feature type="region of interest" description="Disordered" evidence="1">
    <location>
        <begin position="328"/>
        <end position="377"/>
    </location>
</feature>
<dbReference type="AlphaFoldDB" id="A0A9P1GIS1"/>
<accession>A0A9P1GIS1</accession>
<evidence type="ECO:0000313" key="5">
    <source>
        <dbReference type="EMBL" id="CAL4799101.1"/>
    </source>
</evidence>
<feature type="chain" id="PRO_5043272833" evidence="2">
    <location>
        <begin position="18"/>
        <end position="457"/>
    </location>
</feature>
<keyword evidence="6" id="KW-1185">Reference proteome</keyword>
<comment type="caution">
    <text evidence="3">The sequence shown here is derived from an EMBL/GenBank/DDBJ whole genome shotgun (WGS) entry which is preliminary data.</text>
</comment>
<reference evidence="4" key="2">
    <citation type="submission" date="2024-04" db="EMBL/GenBank/DDBJ databases">
        <authorList>
            <person name="Chen Y."/>
            <person name="Shah S."/>
            <person name="Dougan E. K."/>
            <person name="Thang M."/>
            <person name="Chan C."/>
        </authorList>
    </citation>
    <scope>NUCLEOTIDE SEQUENCE [LARGE SCALE GENOMIC DNA]</scope>
</reference>
<dbReference type="EMBL" id="CAMXCT020005227">
    <property type="protein sequence ID" value="CAL1165164.1"/>
    <property type="molecule type" value="Genomic_DNA"/>
</dbReference>
<feature type="compositionally biased region" description="Low complexity" evidence="1">
    <location>
        <begin position="391"/>
        <end position="423"/>
    </location>
</feature>
<evidence type="ECO:0000256" key="1">
    <source>
        <dbReference type="SAM" id="MobiDB-lite"/>
    </source>
</evidence>
<organism evidence="3">
    <name type="scientific">Cladocopium goreaui</name>
    <dbReference type="NCBI Taxonomy" id="2562237"/>
    <lineage>
        <taxon>Eukaryota</taxon>
        <taxon>Sar</taxon>
        <taxon>Alveolata</taxon>
        <taxon>Dinophyceae</taxon>
        <taxon>Suessiales</taxon>
        <taxon>Symbiodiniaceae</taxon>
        <taxon>Cladocopium</taxon>
    </lineage>
</organism>
<feature type="signal peptide" evidence="2">
    <location>
        <begin position="1"/>
        <end position="17"/>
    </location>
</feature>
<dbReference type="Proteomes" id="UP001152797">
    <property type="component" value="Unassembled WGS sequence"/>
</dbReference>
<protein>
    <submittedName>
        <fullName evidence="5">YHYH domain</fullName>
    </submittedName>
</protein>
<dbReference type="EMBL" id="CAMXCT010005227">
    <property type="protein sequence ID" value="CAI4011789.1"/>
    <property type="molecule type" value="Genomic_DNA"/>
</dbReference>
<evidence type="ECO:0000313" key="4">
    <source>
        <dbReference type="EMBL" id="CAL1165164.1"/>
    </source>
</evidence>
<feature type="region of interest" description="Disordered" evidence="1">
    <location>
        <begin position="391"/>
        <end position="431"/>
    </location>
</feature>
<sequence>MALAKVILLAAALGCSGQDCSGHGVTWGPGIGPPPAGCGGGGTGGTGPSPPSGGTAGCTNPSCSSPPCAAPLLGDVGCTSVAGMETYNHEMLSIGDTISSGAHIFGPFEAGFTSQQDNIISTWGCSTPSVVYDTEGGTDIGIAEKRVAHLCNIEFPRIVGNTYYGVVGPCGGHTNDYHFHRGFSCLYAESGGHSTKVGDVASHGIYGKWEDYDLKRLPLLDACGAHIGPTPDSATPVYHYHVQDQAPFTVGCHGPSQSGGLVSVAVCRSLYSDCDNDGGSGTTLTTKTGNVQYDRYCPCFDATGSNMGTNVQELPALSSSEIYYSADSTANSQTSGTTTTTTTTASTTTTTTSTTSTTTTSAGGSGTSTAQSSVSSASSASTASASTTSATASATSATASTTGATDDTDASTASTSSMESTTSFVADSPTTVTSEATSRGFALQGSILMALCSFSLL</sequence>
<evidence type="ECO:0000256" key="2">
    <source>
        <dbReference type="SAM" id="SignalP"/>
    </source>
</evidence>
<keyword evidence="2" id="KW-0732">Signal</keyword>
<reference evidence="3" key="1">
    <citation type="submission" date="2022-10" db="EMBL/GenBank/DDBJ databases">
        <authorList>
            <person name="Chen Y."/>
            <person name="Dougan E. K."/>
            <person name="Chan C."/>
            <person name="Rhodes N."/>
            <person name="Thang M."/>
        </authorList>
    </citation>
    <scope>NUCLEOTIDE SEQUENCE</scope>
</reference>
<dbReference type="EMBL" id="CAMXCT030005227">
    <property type="protein sequence ID" value="CAL4799101.1"/>
    <property type="molecule type" value="Genomic_DNA"/>
</dbReference>